<dbReference type="AlphaFoldDB" id="A0AAF0CBL2"/>
<sequence length="151" mass="16752">MIKSICSAALAVFVSSAYADDEKMYPGSMCSFADFPLASHNKMHHRHKNLSGRGQWVTCPIVRDSVLNGMEYLSLDMVGTATNVRFEQRAPGNGSLSGWNSSGLSFIGGGVQYYWFSGNAWADPTDRASLTLELYLYNNAYINAYRVKERT</sequence>
<dbReference type="KEGG" id="tvd:SG34_007470"/>
<dbReference type="Proteomes" id="UP000032352">
    <property type="component" value="Chromosome"/>
</dbReference>
<accession>A0AAF0CBL2</accession>
<protein>
    <submittedName>
        <fullName evidence="2">Uncharacterized protein</fullName>
    </submittedName>
</protein>
<dbReference type="EMBL" id="CP059733">
    <property type="protein sequence ID" value="WDE06734.1"/>
    <property type="molecule type" value="Genomic_DNA"/>
</dbReference>
<evidence type="ECO:0000313" key="3">
    <source>
        <dbReference type="Proteomes" id="UP000032352"/>
    </source>
</evidence>
<reference evidence="2 3" key="1">
    <citation type="journal article" date="2015" name="Genome Announc.">
        <title>Draft Genome Sequences of Marine Isolates of Thalassomonas viridans and Thalassomonas actiniarum.</title>
        <authorList>
            <person name="Olonade I."/>
            <person name="van Zyl L.J."/>
            <person name="Trindade M."/>
        </authorList>
    </citation>
    <scope>NUCLEOTIDE SEQUENCE [LARGE SCALE GENOMIC DNA]</scope>
    <source>
        <strain evidence="2 3">XOM25</strain>
    </source>
</reference>
<feature type="chain" id="PRO_5042259405" evidence="1">
    <location>
        <begin position="20"/>
        <end position="151"/>
    </location>
</feature>
<keyword evidence="1" id="KW-0732">Signal</keyword>
<evidence type="ECO:0000256" key="1">
    <source>
        <dbReference type="SAM" id="SignalP"/>
    </source>
</evidence>
<reference evidence="2 3" key="2">
    <citation type="journal article" date="2022" name="Mar. Drugs">
        <title>Bioassay-Guided Fractionation Leads to the Detection of Cholic Acid Generated by the Rare Thalassomonas sp.</title>
        <authorList>
            <person name="Pheiffer F."/>
            <person name="Schneider Y.K."/>
            <person name="Hansen E.H."/>
            <person name="Andersen J.H."/>
            <person name="Isaksson J."/>
            <person name="Busche T."/>
            <person name="R C."/>
            <person name="Kalinowski J."/>
            <person name="Zyl L.V."/>
            <person name="Trindade M."/>
        </authorList>
    </citation>
    <scope>NUCLEOTIDE SEQUENCE [LARGE SCALE GENOMIC DNA]</scope>
    <source>
        <strain evidence="2 3">XOM25</strain>
    </source>
</reference>
<feature type="signal peptide" evidence="1">
    <location>
        <begin position="1"/>
        <end position="19"/>
    </location>
</feature>
<dbReference type="RefSeq" id="WP_274038567.1">
    <property type="nucleotide sequence ID" value="NZ_CP059733.1"/>
</dbReference>
<gene>
    <name evidence="2" type="ORF">SG34_007470</name>
</gene>
<evidence type="ECO:0000313" key="2">
    <source>
        <dbReference type="EMBL" id="WDE06734.1"/>
    </source>
</evidence>
<organism evidence="2 3">
    <name type="scientific">Thalassomonas viridans</name>
    <dbReference type="NCBI Taxonomy" id="137584"/>
    <lineage>
        <taxon>Bacteria</taxon>
        <taxon>Pseudomonadati</taxon>
        <taxon>Pseudomonadota</taxon>
        <taxon>Gammaproteobacteria</taxon>
        <taxon>Alteromonadales</taxon>
        <taxon>Colwelliaceae</taxon>
        <taxon>Thalassomonas</taxon>
    </lineage>
</organism>
<proteinExistence type="predicted"/>
<keyword evidence="3" id="KW-1185">Reference proteome</keyword>
<name>A0AAF0CBL2_9GAMM</name>